<keyword evidence="6" id="KW-1185">Reference proteome</keyword>
<dbReference type="SUPFAM" id="SSF53187">
    <property type="entry name" value="Zn-dependent exopeptidases"/>
    <property type="match status" value="1"/>
</dbReference>
<keyword evidence="1" id="KW-0645">Protease</keyword>
<reference evidence="5" key="1">
    <citation type="submission" date="2023-06" db="EMBL/GenBank/DDBJ databases">
        <title>Genomic of Parafulvivirga corallium.</title>
        <authorList>
            <person name="Wang G."/>
        </authorList>
    </citation>
    <scope>NUCLEOTIDE SEQUENCE</scope>
    <source>
        <strain evidence="5">BMA10</strain>
    </source>
</reference>
<dbReference type="Proteomes" id="UP001172082">
    <property type="component" value="Unassembled WGS sequence"/>
</dbReference>
<dbReference type="PANTHER" id="PTHR43270">
    <property type="entry name" value="BETA-ALA-HIS DIPEPTIDASE"/>
    <property type="match status" value="1"/>
</dbReference>
<evidence type="ECO:0000313" key="5">
    <source>
        <dbReference type="EMBL" id="MDN5199848.1"/>
    </source>
</evidence>
<dbReference type="PANTHER" id="PTHR43270:SF8">
    <property type="entry name" value="DI- AND TRIPEPTIDASE DUG2-RELATED"/>
    <property type="match status" value="1"/>
</dbReference>
<proteinExistence type="predicted"/>
<evidence type="ECO:0000313" key="6">
    <source>
        <dbReference type="Proteomes" id="UP001172082"/>
    </source>
</evidence>
<comment type="caution">
    <text evidence="5">The sequence shown here is derived from an EMBL/GenBank/DDBJ whole genome shotgun (WGS) entry which is preliminary data.</text>
</comment>
<dbReference type="Pfam" id="PF01546">
    <property type="entry name" value="Peptidase_M20"/>
    <property type="match status" value="1"/>
</dbReference>
<organism evidence="5 6">
    <name type="scientific">Splendidivirga corallicola</name>
    <dbReference type="NCBI Taxonomy" id="3051826"/>
    <lineage>
        <taxon>Bacteria</taxon>
        <taxon>Pseudomonadati</taxon>
        <taxon>Bacteroidota</taxon>
        <taxon>Cytophagia</taxon>
        <taxon>Cytophagales</taxon>
        <taxon>Splendidivirgaceae</taxon>
        <taxon>Splendidivirga</taxon>
    </lineage>
</organism>
<evidence type="ECO:0000259" key="4">
    <source>
        <dbReference type="Pfam" id="PF07687"/>
    </source>
</evidence>
<protein>
    <submittedName>
        <fullName evidence="5">M20/M25/M40 family metallo-hydrolase</fullName>
    </submittedName>
</protein>
<dbReference type="EMBL" id="JAUJEA010000001">
    <property type="protein sequence ID" value="MDN5199848.1"/>
    <property type="molecule type" value="Genomic_DNA"/>
</dbReference>
<dbReference type="InterPro" id="IPR011650">
    <property type="entry name" value="Peptidase_M20_dimer"/>
</dbReference>
<keyword evidence="3" id="KW-0378">Hydrolase</keyword>
<evidence type="ECO:0000256" key="3">
    <source>
        <dbReference type="ARBA" id="ARBA00022801"/>
    </source>
</evidence>
<dbReference type="Pfam" id="PF07687">
    <property type="entry name" value="M20_dimer"/>
    <property type="match status" value="1"/>
</dbReference>
<name>A0ABT8KJC6_9BACT</name>
<keyword evidence="2" id="KW-0479">Metal-binding</keyword>
<evidence type="ECO:0000256" key="2">
    <source>
        <dbReference type="ARBA" id="ARBA00022723"/>
    </source>
</evidence>
<dbReference type="Gene3D" id="3.40.630.10">
    <property type="entry name" value="Zn peptidases"/>
    <property type="match status" value="1"/>
</dbReference>
<accession>A0ABT8KJC6</accession>
<evidence type="ECO:0000256" key="1">
    <source>
        <dbReference type="ARBA" id="ARBA00022670"/>
    </source>
</evidence>
<dbReference type="InterPro" id="IPR051458">
    <property type="entry name" value="Cyt/Met_Dipeptidase"/>
</dbReference>
<sequence length="484" mass="54680">MNREQIHQAAEESVVSSLEELRNFLKIPNNGNFPEHIQSNLEWCKNTFQSIQFDTKILTTEGAPQLYAERIYDPGLKSLLFYLQIDGQPVDTSFWNQENPYLPVLKVLKKEVWEEIDWDKLKQEFNPDWRIFARSASDSKGPAIAFMTALDILNKRAIQPDFNIKVIMDFQEELGSPTLATTVDKHRALLQSEMLLIMDGTRHLSNLPTLTFGARGIATVTIKVFGAKRNLHSGQYGNFAPNPVFKLSKLIAGMKDEEGKVTIPGFYDGINLSQERKDKINDVPEDLLEIKKSLGIADIDRVGETYQEALQYPSLNVRGLRAAWVGEEVRTLIPSLAIAEIDMRLVPESGAMRQITLLRNYVLNQGYHLVDSIPTAEERRQYAKLASFQYRIGSKPFRTDFDSSIGKWLSSAMQRTFGDKFVRMSTTGGSQPIAPFINTLGIPAVSLRIPNPDNNIHAPNENLRLGNFLEGIQMCLGVLTEEMK</sequence>
<dbReference type="Gene3D" id="3.30.70.360">
    <property type="match status" value="1"/>
</dbReference>
<gene>
    <name evidence="5" type="ORF">QQ008_00700</name>
</gene>
<dbReference type="RefSeq" id="WP_346749880.1">
    <property type="nucleotide sequence ID" value="NZ_JAUJEA010000001.1"/>
</dbReference>
<dbReference type="InterPro" id="IPR002933">
    <property type="entry name" value="Peptidase_M20"/>
</dbReference>
<feature type="domain" description="Peptidase M20 dimerisation" evidence="4">
    <location>
        <begin position="213"/>
        <end position="362"/>
    </location>
</feature>